<dbReference type="GO" id="GO:0016787">
    <property type="term" value="F:hydrolase activity"/>
    <property type="evidence" value="ECO:0007669"/>
    <property type="project" value="InterPro"/>
</dbReference>
<gene>
    <name evidence="2" type="ORF">IMSHALPRED_010596</name>
</gene>
<dbReference type="PANTHER" id="PTHR22946">
    <property type="entry name" value="DIENELACTONE HYDROLASE DOMAIN-CONTAINING PROTEIN-RELATED"/>
    <property type="match status" value="1"/>
</dbReference>
<comment type="caution">
    <text evidence="2">The sequence shown here is derived from an EMBL/GenBank/DDBJ whole genome shotgun (WGS) entry which is preliminary data.</text>
</comment>
<feature type="domain" description="Xaa-Pro dipeptidyl-peptidase-like" evidence="1">
    <location>
        <begin position="6"/>
        <end position="227"/>
    </location>
</feature>
<dbReference type="InterPro" id="IPR029058">
    <property type="entry name" value="AB_hydrolase_fold"/>
</dbReference>
<dbReference type="Pfam" id="PF02129">
    <property type="entry name" value="Peptidase_S15"/>
    <property type="match status" value="1"/>
</dbReference>
<dbReference type="AlphaFoldDB" id="A0A8H3ESD9"/>
<dbReference type="EMBL" id="CAJPDT010000009">
    <property type="protein sequence ID" value="CAF9911851.1"/>
    <property type="molecule type" value="Genomic_DNA"/>
</dbReference>
<evidence type="ECO:0000259" key="1">
    <source>
        <dbReference type="Pfam" id="PF02129"/>
    </source>
</evidence>
<accession>A0A8H3ESD9</accession>
<name>A0A8H3ESD9_9LECA</name>
<dbReference type="InterPro" id="IPR050261">
    <property type="entry name" value="FrsA_esterase"/>
</dbReference>
<dbReference type="OrthoDB" id="249703at2759"/>
<dbReference type="InterPro" id="IPR000383">
    <property type="entry name" value="Xaa-Pro-like_dom"/>
</dbReference>
<keyword evidence="3" id="KW-1185">Reference proteome</keyword>
<dbReference type="Gene3D" id="3.40.50.1820">
    <property type="entry name" value="alpha/beta hydrolase"/>
    <property type="match status" value="1"/>
</dbReference>
<evidence type="ECO:0000313" key="3">
    <source>
        <dbReference type="Proteomes" id="UP000664534"/>
    </source>
</evidence>
<evidence type="ECO:0000313" key="2">
    <source>
        <dbReference type="EMBL" id="CAF9911851.1"/>
    </source>
</evidence>
<reference evidence="2" key="1">
    <citation type="submission" date="2021-03" db="EMBL/GenBank/DDBJ databases">
        <authorList>
            <person name="Tagirdzhanova G."/>
        </authorList>
    </citation>
    <scope>NUCLEOTIDE SEQUENCE</scope>
</reference>
<dbReference type="Proteomes" id="UP000664534">
    <property type="component" value="Unassembled WGS sequence"/>
</dbReference>
<organism evidence="2 3">
    <name type="scientific">Imshaugia aleurites</name>
    <dbReference type="NCBI Taxonomy" id="172621"/>
    <lineage>
        <taxon>Eukaryota</taxon>
        <taxon>Fungi</taxon>
        <taxon>Dikarya</taxon>
        <taxon>Ascomycota</taxon>
        <taxon>Pezizomycotina</taxon>
        <taxon>Lecanoromycetes</taxon>
        <taxon>OSLEUM clade</taxon>
        <taxon>Lecanoromycetidae</taxon>
        <taxon>Lecanorales</taxon>
        <taxon>Lecanorineae</taxon>
        <taxon>Parmeliaceae</taxon>
        <taxon>Imshaugia</taxon>
    </lineage>
</organism>
<dbReference type="PANTHER" id="PTHR22946:SF12">
    <property type="entry name" value="CONIDIAL PIGMENT BIOSYNTHESIS PROTEIN AYG1 (AFU_ORTHOLOGUE AFUA_2G17550)"/>
    <property type="match status" value="1"/>
</dbReference>
<dbReference type="SUPFAM" id="SSF53474">
    <property type="entry name" value="alpha/beta-Hydrolases"/>
    <property type="match status" value="1"/>
</dbReference>
<protein>
    <recommendedName>
        <fullName evidence="1">Xaa-Pro dipeptidyl-peptidase-like domain-containing protein</fullName>
    </recommendedName>
</protein>
<proteinExistence type="predicted"/>
<sequence length="245" mass="26744">MFFSPPNSNANESRPTILVGTGYDAAQEDSLHSVGLEILARGCYCVSYEGPGQPTVRRDQQLGFVPEWQDVVTPVVDYLSTRPDVDMTRLGLMGLSFDDSLAPSAAAYDHRLVAVIAIDGMYSMRADYEADVPAPLIALFKNHNVTDFDNAMNQARLDPTRSSQTRWLIDQSLWAFHTALSFNCFTQLGAYTLTPFLDKVTCPVFIGNGQDDPNVPGQAPVMAAALGDLPSLYQFNNSLGAGQHC</sequence>